<dbReference type="Gene3D" id="1.25.40.10">
    <property type="entry name" value="Tetratricopeptide repeat domain"/>
    <property type="match status" value="1"/>
</dbReference>
<dbReference type="SUPFAM" id="SSF48452">
    <property type="entry name" value="TPR-like"/>
    <property type="match status" value="1"/>
</dbReference>
<protein>
    <submittedName>
        <fullName evidence="7">Glr2573 protein</fullName>
    </submittedName>
</protein>
<dbReference type="InterPro" id="IPR011990">
    <property type="entry name" value="TPR-like_helical_dom_sf"/>
</dbReference>
<dbReference type="GO" id="GO:0016757">
    <property type="term" value="F:glycosyltransferase activity"/>
    <property type="evidence" value="ECO:0000318"/>
    <property type="project" value="GO_Central"/>
</dbReference>
<dbReference type="PANTHER" id="PTHR37422">
    <property type="entry name" value="TEICHURONIC ACID BIOSYNTHESIS PROTEIN TUAE"/>
    <property type="match status" value="1"/>
</dbReference>
<dbReference type="KEGG" id="gvi:glr2573"/>
<evidence type="ECO:0000256" key="4">
    <source>
        <dbReference type="ARBA" id="ARBA00023136"/>
    </source>
</evidence>
<dbReference type="RefSeq" id="WP_011142567.1">
    <property type="nucleotide sequence ID" value="NC_005125.1"/>
</dbReference>
<evidence type="ECO:0000256" key="2">
    <source>
        <dbReference type="ARBA" id="ARBA00022692"/>
    </source>
</evidence>
<dbReference type="EMBL" id="BA000045">
    <property type="protein sequence ID" value="BAC90514.1"/>
    <property type="molecule type" value="Genomic_DNA"/>
</dbReference>
<evidence type="ECO:0000256" key="1">
    <source>
        <dbReference type="ARBA" id="ARBA00004141"/>
    </source>
</evidence>
<evidence type="ECO:0000256" key="5">
    <source>
        <dbReference type="SAM" id="Phobius"/>
    </source>
</evidence>
<dbReference type="AlphaFoldDB" id="Q7NHG4"/>
<sequence>MGARAFKPGWTSVAAALSRLDLGLLAIGYAVLLTLRNSYSEIARWPWCLLPQGLLLLGALQATVHCRRLGQPFDALVGLTVAALVVSAALSPDPERSWWYATMAGGYFALLYGFSGRWPRGVPLLGIVALAQVLVSVAGLYQYALLVVIPEWQAGPPFHFFNNVYPLGHHNFGSGLLSLTLPVTLALALARPGKGRWLWGLSGLLGLALLFSTQSRGGWLGALAGCVLVCGLLIRLDRRAWLALGAAGGVLLAVGMLSLTFASTKSQLFLQGRDISAAQRWVFWQTGVRLWLDHPLFGVGQGVTGFLFPGYRSEIDPWMARTAQQLHSTPVHLLAETGLAGLAAYLGWLGGCALAIGRLLSRERTAAAALAGALAGYAVSSLTDFQLENPAIALTLVLLAAELVRLSHPEPPLAVPGLRPLAVLLLAAVLSGWVRIDRGWQKADQAFALRRRGDIPAFIEAMRQAESLDPRQPYYPLQTAQTLLFAARRLEEADPRRAQWIAVANRAAERAVRLLPTDPFTLTASGWLHYYRGELSQAAGRFGEALRYDPTTTATLRLGLGLTLAAQGETEAALPHLKAELLLFPDQWTDERWHTGALSALAPRLAREALTVYDRLLARYPMEHDALYLRSTLWLWLGRPEQALQSLNAMPATQTVQPDMPIALRLPWRVTAGRAAGVRILALRQAGRREQAEEAIEALAGSELRTARCLADAFAQPVARAKERYYVANGQDYFLLRRTGGPVLEFYEPLHLKTWAAMDCVTYGGDGRNWRLPTAGWLPVQ</sequence>
<dbReference type="STRING" id="251221.gene:10760073"/>
<dbReference type="GO" id="GO:0005886">
    <property type="term" value="C:plasma membrane"/>
    <property type="evidence" value="ECO:0000318"/>
    <property type="project" value="GO_Central"/>
</dbReference>
<dbReference type="GO" id="GO:0000271">
    <property type="term" value="P:polysaccharide biosynthetic process"/>
    <property type="evidence" value="ECO:0000318"/>
    <property type="project" value="GO_Central"/>
</dbReference>
<dbReference type="Pfam" id="PF04932">
    <property type="entry name" value="Wzy_C"/>
    <property type="match status" value="1"/>
</dbReference>
<dbReference type="EnsemblBacteria" id="BAC90514">
    <property type="protein sequence ID" value="BAC90514"/>
    <property type="gene ID" value="BAC90514"/>
</dbReference>
<accession>Q7NHG4</accession>
<dbReference type="eggNOG" id="COG0457">
    <property type="taxonomic scope" value="Bacteria"/>
</dbReference>
<keyword evidence="2 5" id="KW-0812">Transmembrane</keyword>
<feature type="transmembrane region" description="Helical" evidence="5">
    <location>
        <begin position="218"/>
        <end position="234"/>
    </location>
</feature>
<feature type="transmembrane region" description="Helical" evidence="5">
    <location>
        <begin position="169"/>
        <end position="190"/>
    </location>
</feature>
<dbReference type="OrthoDB" id="416659at2"/>
<evidence type="ECO:0000259" key="6">
    <source>
        <dbReference type="Pfam" id="PF04932"/>
    </source>
</evidence>
<keyword evidence="8" id="KW-1185">Reference proteome</keyword>
<dbReference type="PANTHER" id="PTHR37422:SF23">
    <property type="entry name" value="TEICHURONIC ACID BIOSYNTHESIS PROTEIN TUAE"/>
    <property type="match status" value="1"/>
</dbReference>
<dbReference type="eggNOG" id="COG3307">
    <property type="taxonomic scope" value="Bacteria"/>
</dbReference>
<comment type="subcellular location">
    <subcellularLocation>
        <location evidence="1">Membrane</location>
        <topology evidence="1">Multi-pass membrane protein</topology>
    </subcellularLocation>
</comment>
<name>Q7NHG4_GLOVI</name>
<reference evidence="7 8" key="1">
    <citation type="journal article" date="2003" name="DNA Res.">
        <title>Complete genome structure of Gloeobacter violaceus PCC 7421, a cyanobacterium that lacks thylakoids.</title>
        <authorList>
            <person name="Nakamura Y."/>
            <person name="Kaneko T."/>
            <person name="Sato S."/>
            <person name="Mimuro M."/>
            <person name="Miyashita H."/>
            <person name="Tsuchiya T."/>
            <person name="Sasamoto S."/>
            <person name="Watanabe A."/>
            <person name="Kawashima K."/>
            <person name="Kishida Y."/>
            <person name="Kiyokawa C."/>
            <person name="Kohara M."/>
            <person name="Matsumoto M."/>
            <person name="Matsuno A."/>
            <person name="Nakazaki N."/>
            <person name="Shimpo S."/>
            <person name="Takeuchi C."/>
            <person name="Yamada M."/>
            <person name="Tabata S."/>
        </authorList>
    </citation>
    <scope>NUCLEOTIDE SEQUENCE [LARGE SCALE GENOMIC DNA]</scope>
    <source>
        <strain evidence="8">ATCC 29082 / PCC 7421</strain>
    </source>
</reference>
<dbReference type="Proteomes" id="UP000000557">
    <property type="component" value="Chromosome"/>
</dbReference>
<feature type="transmembrane region" description="Helical" evidence="5">
    <location>
        <begin position="12"/>
        <end position="32"/>
    </location>
</feature>
<evidence type="ECO:0000313" key="7">
    <source>
        <dbReference type="EMBL" id="BAC90514.1"/>
    </source>
</evidence>
<dbReference type="InterPro" id="IPR007016">
    <property type="entry name" value="O-antigen_ligase-rel_domated"/>
</dbReference>
<evidence type="ECO:0000313" key="8">
    <source>
        <dbReference type="Proteomes" id="UP000000557"/>
    </source>
</evidence>
<proteinExistence type="predicted"/>
<dbReference type="InterPro" id="IPR051533">
    <property type="entry name" value="WaaL-like"/>
</dbReference>
<keyword evidence="4 5" id="KW-0472">Membrane</keyword>
<feature type="domain" description="O-antigen ligase-related" evidence="6">
    <location>
        <begin position="204"/>
        <end position="346"/>
    </location>
</feature>
<feature type="transmembrane region" description="Helical" evidence="5">
    <location>
        <begin position="197"/>
        <end position="212"/>
    </location>
</feature>
<feature type="transmembrane region" description="Helical" evidence="5">
    <location>
        <begin position="241"/>
        <end position="262"/>
    </location>
</feature>
<feature type="transmembrane region" description="Helical" evidence="5">
    <location>
        <begin position="122"/>
        <end position="149"/>
    </location>
</feature>
<feature type="transmembrane region" description="Helical" evidence="5">
    <location>
        <begin position="73"/>
        <end position="91"/>
    </location>
</feature>
<dbReference type="HOGENOM" id="CLU_335836_0_0_3"/>
<evidence type="ECO:0000256" key="3">
    <source>
        <dbReference type="ARBA" id="ARBA00022989"/>
    </source>
</evidence>
<reference evidence="7 8" key="2">
    <citation type="journal article" date="2003" name="DNA Res.">
        <title>Complete genome structure of Gloeobacter violaceus PCC 7421, a cyanobacterium that lacks thylakoids (supplement).</title>
        <authorList>
            <person name="Nakamura Y."/>
            <person name="Kaneko T."/>
            <person name="Sato S."/>
            <person name="Mimuro M."/>
            <person name="Miyashita H."/>
            <person name="Tsuchiya T."/>
            <person name="Sasamoto S."/>
            <person name="Watanabe A."/>
            <person name="Kawashima K."/>
            <person name="Kishida Y."/>
            <person name="Kiyokawa C."/>
            <person name="Kohara M."/>
            <person name="Matsumoto M."/>
            <person name="Matsuno A."/>
            <person name="Nakazaki N."/>
            <person name="Shimpo S."/>
            <person name="Takeuchi C."/>
            <person name="Yamada M."/>
            <person name="Tabata S."/>
        </authorList>
    </citation>
    <scope>NUCLEOTIDE SEQUENCE [LARGE SCALE GENOMIC DNA]</scope>
    <source>
        <strain evidence="8">ATCC 29082 / PCC 7421</strain>
    </source>
</reference>
<keyword evidence="3 5" id="KW-1133">Transmembrane helix</keyword>
<gene>
    <name evidence="7" type="ordered locus">glr2573</name>
</gene>
<organism evidence="7 8">
    <name type="scientific">Gloeobacter violaceus (strain ATCC 29082 / PCC 7421)</name>
    <dbReference type="NCBI Taxonomy" id="251221"/>
    <lineage>
        <taxon>Bacteria</taxon>
        <taxon>Bacillati</taxon>
        <taxon>Cyanobacteriota</taxon>
        <taxon>Cyanophyceae</taxon>
        <taxon>Gloeobacterales</taxon>
        <taxon>Gloeobacteraceae</taxon>
        <taxon>Gloeobacter</taxon>
    </lineage>
</organism>
<feature type="transmembrane region" description="Helical" evidence="5">
    <location>
        <begin position="97"/>
        <end position="115"/>
    </location>
</feature>
<dbReference type="PATRIC" id="fig|251221.4.peg.2611"/>
<dbReference type="PhylomeDB" id="Q7NHG4"/>
<dbReference type="InParanoid" id="Q7NHG4"/>